<dbReference type="PANTHER" id="PTHR23429">
    <property type="entry name" value="GLUCOSE-6-PHOSPHATE 1-DEHYDROGENASE G6PD"/>
    <property type="match status" value="1"/>
</dbReference>
<dbReference type="Gene3D" id="3.30.360.10">
    <property type="entry name" value="Dihydrodipicolinate Reductase, domain 2"/>
    <property type="match status" value="1"/>
</dbReference>
<dbReference type="SUPFAM" id="SSF55347">
    <property type="entry name" value="Glyceraldehyde-3-phosphate dehydrogenase-like, C-terminal domain"/>
    <property type="match status" value="1"/>
</dbReference>
<evidence type="ECO:0000259" key="7">
    <source>
        <dbReference type="Pfam" id="PF02781"/>
    </source>
</evidence>
<evidence type="ECO:0000256" key="2">
    <source>
        <dbReference type="ARBA" id="ARBA00022526"/>
    </source>
</evidence>
<keyword evidence="3" id="KW-0521">NADP</keyword>
<dbReference type="HAMAP" id="MF_00966">
    <property type="entry name" value="G6PD"/>
    <property type="match status" value="1"/>
</dbReference>
<sequence>MDDLHDMNSIKLSPTTIVIFGITGDLARRKLLPALWNLFRTGKLPQQFHVVGFARRHFDKHALRELITKSVGAIQEQDEEKYESFLRLFSYQQGFFDEPEQYRALRALLEDIEHGFSSPANRLLYLSVSPVHYEAVFEALYKSGITKNNKTSGNTRVLVEKPFGRDAKTARSLDEKLGGLFTENQIYRIDHYLAKETVQNIINFRFSNFLFIPVWNKDGIDKVHIELFEKIGMEGRGVFYSETGALRDVGQNHLLQLLAMVAMRNPEKLDAEHIRARRAEVLQKLRPLENIATESVRAVYDGFEEEAETSGDTNTETYFKLRAFLDDPTWDGVPFILESGKRMHERATRITIYFKNVKHSLCPIDGGKGCQNTLTFEIQPEEGITVCFWAKKRGFDYKIEPRHLKFSYKHNFSERTPEAYERVLYDAVRGDQTLFASTKEVHFAWRFITPILEAWKTQPVEKYAPGSKGPESRVNI</sequence>
<feature type="domain" description="Glucose-6-phosphate dehydrogenase C-terminal" evidence="7">
    <location>
        <begin position="203"/>
        <end position="472"/>
    </location>
</feature>
<protein>
    <submittedName>
        <fullName evidence="8">Glucose-6-phosphate 1-dehydrogenase</fullName>
        <ecNumber evidence="8">1.1.1.49</ecNumber>
    </submittedName>
</protein>
<evidence type="ECO:0000256" key="3">
    <source>
        <dbReference type="ARBA" id="ARBA00022857"/>
    </source>
</evidence>
<comment type="pathway">
    <text evidence="1">Carbohydrate degradation; pentose phosphate pathway; D-ribulose 5-phosphate from D-glucose 6-phosphate (oxidative stage): step 1/3.</text>
</comment>
<evidence type="ECO:0000256" key="1">
    <source>
        <dbReference type="ARBA" id="ARBA00004937"/>
    </source>
</evidence>
<keyword evidence="2" id="KW-0313">Glucose metabolism</keyword>
<dbReference type="GO" id="GO:0005829">
    <property type="term" value="C:cytosol"/>
    <property type="evidence" value="ECO:0007669"/>
    <property type="project" value="TreeGrafter"/>
</dbReference>
<dbReference type="EMBL" id="UOEV01000083">
    <property type="protein sequence ID" value="VAW33124.1"/>
    <property type="molecule type" value="Genomic_DNA"/>
</dbReference>
<dbReference type="InterPro" id="IPR001282">
    <property type="entry name" value="G6P_DH"/>
</dbReference>
<proteinExistence type="inferred from homology"/>
<dbReference type="GO" id="GO:0009051">
    <property type="term" value="P:pentose-phosphate shunt, oxidative branch"/>
    <property type="evidence" value="ECO:0007669"/>
    <property type="project" value="TreeGrafter"/>
</dbReference>
<dbReference type="AlphaFoldDB" id="A0A3B0VNA3"/>
<dbReference type="Pfam" id="PF02781">
    <property type="entry name" value="G6PD_C"/>
    <property type="match status" value="1"/>
</dbReference>
<dbReference type="GO" id="GO:0006006">
    <property type="term" value="P:glucose metabolic process"/>
    <property type="evidence" value="ECO:0007669"/>
    <property type="project" value="UniProtKB-KW"/>
</dbReference>
<evidence type="ECO:0000256" key="4">
    <source>
        <dbReference type="ARBA" id="ARBA00023002"/>
    </source>
</evidence>
<keyword evidence="4 8" id="KW-0560">Oxidoreductase</keyword>
<evidence type="ECO:0000259" key="6">
    <source>
        <dbReference type="Pfam" id="PF00479"/>
    </source>
</evidence>
<dbReference type="PRINTS" id="PR00079">
    <property type="entry name" value="G6PDHDRGNASE"/>
</dbReference>
<gene>
    <name evidence="8" type="ORF">MNBD_CPR01-465</name>
</gene>
<accession>A0A3B0VNA3</accession>
<keyword evidence="5" id="KW-0119">Carbohydrate metabolism</keyword>
<dbReference type="GO" id="GO:0004345">
    <property type="term" value="F:glucose-6-phosphate dehydrogenase activity"/>
    <property type="evidence" value="ECO:0007669"/>
    <property type="project" value="UniProtKB-EC"/>
</dbReference>
<dbReference type="InterPro" id="IPR022674">
    <property type="entry name" value="G6P_DH_NAD-bd"/>
</dbReference>
<dbReference type="EC" id="1.1.1.49" evidence="8"/>
<dbReference type="InterPro" id="IPR036291">
    <property type="entry name" value="NAD(P)-bd_dom_sf"/>
</dbReference>
<name>A0A3B0VNA3_9ZZZZ</name>
<evidence type="ECO:0000256" key="5">
    <source>
        <dbReference type="ARBA" id="ARBA00023277"/>
    </source>
</evidence>
<reference evidence="8" key="1">
    <citation type="submission" date="2018-06" db="EMBL/GenBank/DDBJ databases">
        <authorList>
            <person name="Zhirakovskaya E."/>
        </authorList>
    </citation>
    <scope>NUCLEOTIDE SEQUENCE</scope>
</reference>
<feature type="domain" description="Glucose-6-phosphate dehydrogenase NAD-binding" evidence="6">
    <location>
        <begin position="18"/>
        <end position="200"/>
    </location>
</feature>
<dbReference type="Pfam" id="PF00479">
    <property type="entry name" value="G6PD_N"/>
    <property type="match status" value="1"/>
</dbReference>
<dbReference type="PANTHER" id="PTHR23429:SF0">
    <property type="entry name" value="GLUCOSE-6-PHOSPHATE 1-DEHYDROGENASE"/>
    <property type="match status" value="1"/>
</dbReference>
<dbReference type="PIRSF" id="PIRSF000110">
    <property type="entry name" value="G6PD"/>
    <property type="match status" value="1"/>
</dbReference>
<dbReference type="InterPro" id="IPR022675">
    <property type="entry name" value="G6P_DH_C"/>
</dbReference>
<organism evidence="8">
    <name type="scientific">hydrothermal vent metagenome</name>
    <dbReference type="NCBI Taxonomy" id="652676"/>
    <lineage>
        <taxon>unclassified sequences</taxon>
        <taxon>metagenomes</taxon>
        <taxon>ecological metagenomes</taxon>
    </lineage>
</organism>
<dbReference type="GO" id="GO:0050661">
    <property type="term" value="F:NADP binding"/>
    <property type="evidence" value="ECO:0007669"/>
    <property type="project" value="InterPro"/>
</dbReference>
<dbReference type="Gene3D" id="3.40.50.720">
    <property type="entry name" value="NAD(P)-binding Rossmann-like Domain"/>
    <property type="match status" value="1"/>
</dbReference>
<evidence type="ECO:0000313" key="8">
    <source>
        <dbReference type="EMBL" id="VAW33124.1"/>
    </source>
</evidence>
<dbReference type="NCBIfam" id="TIGR00871">
    <property type="entry name" value="zwf"/>
    <property type="match status" value="1"/>
</dbReference>
<dbReference type="SUPFAM" id="SSF51735">
    <property type="entry name" value="NAD(P)-binding Rossmann-fold domains"/>
    <property type="match status" value="1"/>
</dbReference>